<feature type="compositionally biased region" description="Low complexity" evidence="9">
    <location>
        <begin position="8"/>
        <end position="21"/>
    </location>
</feature>
<keyword evidence="6" id="KW-0833">Ubl conjugation pathway</keyword>
<dbReference type="GO" id="GO:0006302">
    <property type="term" value="P:double-strand break repair"/>
    <property type="evidence" value="ECO:0007669"/>
    <property type="project" value="TreeGrafter"/>
</dbReference>
<dbReference type="VEuPathDB" id="FungiDB:PYU1_G002669"/>
<dbReference type="GO" id="GO:0031491">
    <property type="term" value="F:nucleosome binding"/>
    <property type="evidence" value="ECO:0007669"/>
    <property type="project" value="TreeGrafter"/>
</dbReference>
<dbReference type="GO" id="GO:0005634">
    <property type="term" value="C:nucleus"/>
    <property type="evidence" value="ECO:0007669"/>
    <property type="project" value="UniProtKB-SubCell"/>
</dbReference>
<evidence type="ECO:0000256" key="9">
    <source>
        <dbReference type="SAM" id="MobiDB-lite"/>
    </source>
</evidence>
<dbReference type="GO" id="GO:0061630">
    <property type="term" value="F:ubiquitin protein ligase activity"/>
    <property type="evidence" value="ECO:0007669"/>
    <property type="project" value="UniProtKB-EC"/>
</dbReference>
<reference evidence="12" key="2">
    <citation type="submission" date="2010-04" db="EMBL/GenBank/DDBJ databases">
        <authorList>
            <person name="Buell R."/>
            <person name="Hamilton J."/>
            <person name="Hostetler J."/>
        </authorList>
    </citation>
    <scope>NUCLEOTIDE SEQUENCE [LARGE SCALE GENOMIC DNA]</scope>
    <source>
        <strain evidence="12">DAOM:BR144</strain>
    </source>
</reference>
<evidence type="ECO:0000256" key="4">
    <source>
        <dbReference type="ARBA" id="ARBA00022679"/>
    </source>
</evidence>
<evidence type="ECO:0000256" key="6">
    <source>
        <dbReference type="ARBA" id="ARBA00022786"/>
    </source>
</evidence>
<evidence type="ECO:0000256" key="1">
    <source>
        <dbReference type="ARBA" id="ARBA00000900"/>
    </source>
</evidence>
<keyword evidence="7" id="KW-0539">Nucleus</keyword>
<dbReference type="AlphaFoldDB" id="K3WCI1"/>
<dbReference type="EnsemblProtists" id="PYU1_T002672">
    <property type="protein sequence ID" value="PYU1_T002672"/>
    <property type="gene ID" value="PYU1_G002669"/>
</dbReference>
<keyword evidence="4" id="KW-0808">Transferase</keyword>
<name>K3WCI1_GLOUD</name>
<feature type="domain" description="RING-type" evidence="10">
    <location>
        <begin position="33"/>
        <end position="73"/>
    </location>
</feature>
<keyword evidence="5" id="KW-0227">DNA damage</keyword>
<protein>
    <recommendedName>
        <fullName evidence="3">RING-type E3 ubiquitin transferase</fullName>
        <ecNumber evidence="3">2.3.2.27</ecNumber>
    </recommendedName>
</protein>
<dbReference type="STRING" id="431595.K3WCI1"/>
<dbReference type="InterPro" id="IPR013083">
    <property type="entry name" value="Znf_RING/FYVE/PHD"/>
</dbReference>
<feature type="compositionally biased region" description="Polar residues" evidence="9">
    <location>
        <begin position="251"/>
        <end position="272"/>
    </location>
</feature>
<keyword evidence="12" id="KW-1185">Reference proteome</keyword>
<comment type="subcellular location">
    <subcellularLocation>
        <location evidence="2">Nucleus</location>
    </subcellularLocation>
</comment>
<evidence type="ECO:0000256" key="2">
    <source>
        <dbReference type="ARBA" id="ARBA00004123"/>
    </source>
</evidence>
<evidence type="ECO:0000259" key="10">
    <source>
        <dbReference type="PROSITE" id="PS50089"/>
    </source>
</evidence>
<dbReference type="SUPFAM" id="SSF57850">
    <property type="entry name" value="RING/U-box"/>
    <property type="match status" value="1"/>
</dbReference>
<sequence>MTLSLDDATATKASSNTSAPSPGAVTLPNRYQCPLCFDVLRRPILLPCCKRHLCMECFERALALTSVNCGFCRKRIVGFARKKQNKVDNALWNEILAKCPFLGAAMINANGSAANDFTWTIEFIDEQAPLRQPCQTDPQKLKPGELKQIYEQRVREHQSQLEHEEALALEKTMDFLQSDPEYLASLASQKATTSTESTTAIPALSSFRPRTGSGTKHLRASSPVGKVTAPPAKQQRLDTFFSSTATVDLTSNTTSMSPSLRASPVRSKNQSHIALPFQH</sequence>
<dbReference type="EC" id="2.3.2.27" evidence="3"/>
<feature type="region of interest" description="Disordered" evidence="9">
    <location>
        <begin position="1"/>
        <end position="22"/>
    </location>
</feature>
<evidence type="ECO:0000313" key="12">
    <source>
        <dbReference type="Proteomes" id="UP000019132"/>
    </source>
</evidence>
<dbReference type="InterPro" id="IPR051657">
    <property type="entry name" value="RNF168/RNF169_E3_ubiq-ligase"/>
</dbReference>
<keyword evidence="8" id="KW-0479">Metal-binding</keyword>
<dbReference type="PANTHER" id="PTHR23328">
    <property type="entry name" value="RING-TYPE DOMAIN-CONTAINING PROTEIN"/>
    <property type="match status" value="1"/>
</dbReference>
<evidence type="ECO:0000256" key="3">
    <source>
        <dbReference type="ARBA" id="ARBA00012483"/>
    </source>
</evidence>
<keyword evidence="8" id="KW-0863">Zinc-finger</keyword>
<dbReference type="GO" id="GO:0035861">
    <property type="term" value="C:site of double-strand break"/>
    <property type="evidence" value="ECO:0007669"/>
    <property type="project" value="TreeGrafter"/>
</dbReference>
<dbReference type="PROSITE" id="PS50089">
    <property type="entry name" value="ZF_RING_2"/>
    <property type="match status" value="1"/>
</dbReference>
<feature type="region of interest" description="Disordered" evidence="9">
    <location>
        <begin position="205"/>
        <end position="231"/>
    </location>
</feature>
<reference evidence="12" key="1">
    <citation type="journal article" date="2010" name="Genome Biol.">
        <title>Genome sequence of the necrotrophic plant pathogen Pythium ultimum reveals original pathogenicity mechanisms and effector repertoire.</title>
        <authorList>
            <person name="Levesque C.A."/>
            <person name="Brouwer H."/>
            <person name="Cano L."/>
            <person name="Hamilton J.P."/>
            <person name="Holt C."/>
            <person name="Huitema E."/>
            <person name="Raffaele S."/>
            <person name="Robideau G.P."/>
            <person name="Thines M."/>
            <person name="Win J."/>
            <person name="Zerillo M.M."/>
            <person name="Beakes G.W."/>
            <person name="Boore J.L."/>
            <person name="Busam D."/>
            <person name="Dumas B."/>
            <person name="Ferriera S."/>
            <person name="Fuerstenberg S.I."/>
            <person name="Gachon C.M."/>
            <person name="Gaulin E."/>
            <person name="Govers F."/>
            <person name="Grenville-Briggs L."/>
            <person name="Horner N."/>
            <person name="Hostetler J."/>
            <person name="Jiang R.H."/>
            <person name="Johnson J."/>
            <person name="Krajaejun T."/>
            <person name="Lin H."/>
            <person name="Meijer H.J."/>
            <person name="Moore B."/>
            <person name="Morris P."/>
            <person name="Phuntmart V."/>
            <person name="Puiu D."/>
            <person name="Shetty J."/>
            <person name="Stajich J.E."/>
            <person name="Tripathy S."/>
            <person name="Wawra S."/>
            <person name="van West P."/>
            <person name="Whitty B.R."/>
            <person name="Coutinho P.M."/>
            <person name="Henrissat B."/>
            <person name="Martin F."/>
            <person name="Thomas P.D."/>
            <person name="Tyler B.M."/>
            <person name="De Vries R.P."/>
            <person name="Kamoun S."/>
            <person name="Yandell M."/>
            <person name="Tisserat N."/>
            <person name="Buell C.R."/>
        </authorList>
    </citation>
    <scope>NUCLEOTIDE SEQUENCE</scope>
    <source>
        <strain evidence="12">DAOM:BR144</strain>
    </source>
</reference>
<dbReference type="InterPro" id="IPR001841">
    <property type="entry name" value="Znf_RING"/>
</dbReference>
<dbReference type="HOGENOM" id="CLU_999642_0_0_1"/>
<evidence type="ECO:0000313" key="11">
    <source>
        <dbReference type="EnsemblProtists" id="PYU1_T002672"/>
    </source>
</evidence>
<evidence type="ECO:0000256" key="8">
    <source>
        <dbReference type="PROSITE-ProRule" id="PRU00175"/>
    </source>
</evidence>
<feature type="region of interest" description="Disordered" evidence="9">
    <location>
        <begin position="251"/>
        <end position="279"/>
    </location>
</feature>
<accession>K3WCI1</accession>
<dbReference type="InParanoid" id="K3WCI1"/>
<comment type="catalytic activity">
    <reaction evidence="1">
        <text>S-ubiquitinyl-[E2 ubiquitin-conjugating enzyme]-L-cysteine + [acceptor protein]-L-lysine = [E2 ubiquitin-conjugating enzyme]-L-cysteine + N(6)-ubiquitinyl-[acceptor protein]-L-lysine.</text>
        <dbReference type="EC" id="2.3.2.27"/>
    </reaction>
</comment>
<dbReference type="GO" id="GO:0008270">
    <property type="term" value="F:zinc ion binding"/>
    <property type="evidence" value="ECO:0007669"/>
    <property type="project" value="UniProtKB-KW"/>
</dbReference>
<keyword evidence="8" id="KW-0862">Zinc</keyword>
<dbReference type="eggNOG" id="ENOG502S2KF">
    <property type="taxonomic scope" value="Eukaryota"/>
</dbReference>
<dbReference type="EMBL" id="GL376628">
    <property type="status" value="NOT_ANNOTATED_CDS"/>
    <property type="molecule type" value="Genomic_DNA"/>
</dbReference>
<proteinExistence type="predicted"/>
<dbReference type="PANTHER" id="PTHR23328:SF0">
    <property type="entry name" value="RING-TYPE DOMAIN-CONTAINING PROTEIN"/>
    <property type="match status" value="1"/>
</dbReference>
<evidence type="ECO:0000256" key="7">
    <source>
        <dbReference type="ARBA" id="ARBA00023242"/>
    </source>
</evidence>
<dbReference type="Gene3D" id="3.30.40.10">
    <property type="entry name" value="Zinc/RING finger domain, C3HC4 (zinc finger)"/>
    <property type="match status" value="1"/>
</dbReference>
<organism evidence="11 12">
    <name type="scientific">Globisporangium ultimum (strain ATCC 200006 / CBS 805.95 / DAOM BR144)</name>
    <name type="common">Pythium ultimum</name>
    <dbReference type="NCBI Taxonomy" id="431595"/>
    <lineage>
        <taxon>Eukaryota</taxon>
        <taxon>Sar</taxon>
        <taxon>Stramenopiles</taxon>
        <taxon>Oomycota</taxon>
        <taxon>Peronosporomycetes</taxon>
        <taxon>Pythiales</taxon>
        <taxon>Pythiaceae</taxon>
        <taxon>Globisporangium</taxon>
    </lineage>
</organism>
<dbReference type="Proteomes" id="UP000019132">
    <property type="component" value="Unassembled WGS sequence"/>
</dbReference>
<evidence type="ECO:0000256" key="5">
    <source>
        <dbReference type="ARBA" id="ARBA00022763"/>
    </source>
</evidence>
<reference evidence="11" key="3">
    <citation type="submission" date="2015-02" db="UniProtKB">
        <authorList>
            <consortium name="EnsemblProtists"/>
        </authorList>
    </citation>
    <scope>IDENTIFICATION</scope>
    <source>
        <strain evidence="11">DAOM BR144</strain>
    </source>
</reference>